<dbReference type="InterPro" id="IPR025997">
    <property type="entry name" value="SBP_2_dom"/>
</dbReference>
<dbReference type="CDD" id="cd06312">
    <property type="entry name" value="PBP1_ABC_sugar_binding-like"/>
    <property type="match status" value="1"/>
</dbReference>
<accession>F7ZFK8</accession>
<dbReference type="EMBL" id="CP002623">
    <property type="protein sequence ID" value="AEI96013.1"/>
    <property type="molecule type" value="Genomic_DNA"/>
</dbReference>
<dbReference type="InterPro" id="IPR028082">
    <property type="entry name" value="Peripla_BP_I"/>
</dbReference>
<name>F7ZFK8_ROSLO</name>
<comment type="subcellular location">
    <subcellularLocation>
        <location evidence="1">Periplasm</location>
    </subcellularLocation>
</comment>
<dbReference type="GO" id="GO:0030246">
    <property type="term" value="F:carbohydrate binding"/>
    <property type="evidence" value="ECO:0007669"/>
    <property type="project" value="TreeGrafter"/>
</dbReference>
<dbReference type="KEGG" id="rli:RLO149_c041170"/>
<dbReference type="RefSeq" id="WP_013963892.1">
    <property type="nucleotide sequence ID" value="NC_015730.1"/>
</dbReference>
<dbReference type="PANTHER" id="PTHR30036:SF7">
    <property type="entry name" value="ABC TRANSPORTER PERIPLASMIC-BINDING PROTEIN YPHF"/>
    <property type="match status" value="1"/>
</dbReference>
<organism evidence="5 6">
    <name type="scientific">Roseobacter litoralis (strain ATCC 49566 / DSM 6996 / JCM 21268 / NBRC 15278 / OCh 149)</name>
    <dbReference type="NCBI Taxonomy" id="391595"/>
    <lineage>
        <taxon>Bacteria</taxon>
        <taxon>Pseudomonadati</taxon>
        <taxon>Pseudomonadota</taxon>
        <taxon>Alphaproteobacteria</taxon>
        <taxon>Rhodobacterales</taxon>
        <taxon>Roseobacteraceae</taxon>
        <taxon>Roseobacter</taxon>
    </lineage>
</organism>
<evidence type="ECO:0000256" key="1">
    <source>
        <dbReference type="ARBA" id="ARBA00004418"/>
    </source>
</evidence>
<evidence type="ECO:0000256" key="2">
    <source>
        <dbReference type="ARBA" id="ARBA00007639"/>
    </source>
</evidence>
<dbReference type="Gene3D" id="3.40.50.2300">
    <property type="match status" value="2"/>
</dbReference>
<dbReference type="eggNOG" id="COG1879">
    <property type="taxonomic scope" value="Bacteria"/>
</dbReference>
<feature type="chain" id="PRO_5003366749" evidence="3">
    <location>
        <begin position="23"/>
        <end position="308"/>
    </location>
</feature>
<dbReference type="GO" id="GO:0030288">
    <property type="term" value="C:outer membrane-bounded periplasmic space"/>
    <property type="evidence" value="ECO:0007669"/>
    <property type="project" value="TreeGrafter"/>
</dbReference>
<feature type="domain" description="Periplasmic binding protein" evidence="4">
    <location>
        <begin position="27"/>
        <end position="275"/>
    </location>
</feature>
<evidence type="ECO:0000256" key="3">
    <source>
        <dbReference type="SAM" id="SignalP"/>
    </source>
</evidence>
<dbReference type="PANTHER" id="PTHR30036">
    <property type="entry name" value="D-XYLOSE-BINDING PERIPLASMIC PROTEIN"/>
    <property type="match status" value="1"/>
</dbReference>
<keyword evidence="6" id="KW-1185">Reference proteome</keyword>
<feature type="signal peptide" evidence="3">
    <location>
        <begin position="1"/>
        <end position="22"/>
    </location>
</feature>
<dbReference type="SUPFAM" id="SSF53822">
    <property type="entry name" value="Periplasmic binding protein-like I"/>
    <property type="match status" value="1"/>
</dbReference>
<dbReference type="HOGENOM" id="CLU_037628_3_5_5"/>
<dbReference type="AlphaFoldDB" id="F7ZFK8"/>
<gene>
    <name evidence="5" type="ordered locus">RLO149_c041170</name>
</gene>
<evidence type="ECO:0000313" key="6">
    <source>
        <dbReference type="Proteomes" id="UP000001353"/>
    </source>
</evidence>
<keyword evidence="3" id="KW-0732">Signal</keyword>
<evidence type="ECO:0000313" key="5">
    <source>
        <dbReference type="EMBL" id="AEI96013.1"/>
    </source>
</evidence>
<dbReference type="OrthoDB" id="257716at2"/>
<protein>
    <submittedName>
        <fullName evidence="5">ABC transporter periplasmic protein</fullName>
    </submittedName>
</protein>
<reference evidence="5 6" key="1">
    <citation type="journal article" date="2011" name="BMC Genomics">
        <title>Comparative genome analysis and genome-guided physiological analysis of Roseobacter litoralis.</title>
        <authorList>
            <person name="Kalhoefer D."/>
            <person name="Thole S."/>
            <person name="Voget S."/>
            <person name="Lehmann R."/>
            <person name="Liesegang H."/>
            <person name="Wollher A."/>
            <person name="Daniel R."/>
            <person name="Simon M."/>
            <person name="Brinkhoff T."/>
        </authorList>
    </citation>
    <scope>NUCLEOTIDE SEQUENCE [LARGE SCALE GENOMIC DNA]</scope>
    <source>
        <strain evidence="6">ATCC 49566 / DSM 6996 / JCM 21268 / NBRC 15278 / OCh 149</strain>
    </source>
</reference>
<comment type="similarity">
    <text evidence="2">Belongs to the bacterial solute-binding protein 2 family.</text>
</comment>
<sequence length="308" mass="31174">MKHFLKSTLAAAALAIATPALATDIIVVSHGQASDPFWSVVKNGVEKAAADTGANVEYRAPETFDMVAMSQLIDAAVNQEPDGIVVSIPDADALGPSIEKAVAAGIAVISMNSGSNVSKGLGALLHVGQEEFDAGKAAGEKMAEMGGTKALCVNHEVGNVSLDDRCAGFAEGFGGEVIVLPTTNDPSEIEAKVKASLDSDESIDTVMALGASLAGEPAVAAVKAVGGEGSIRVGSFDLSAGFLESVAAGEAAFAIDQQQYLQGYLPVAFLALHAQYGLIPGGNVPSGPNLITADKAAQVVELSAKGIR</sequence>
<dbReference type="Pfam" id="PF13407">
    <property type="entry name" value="Peripla_BP_4"/>
    <property type="match status" value="1"/>
</dbReference>
<proteinExistence type="inferred from homology"/>
<dbReference type="STRING" id="391595.RLO149_c041170"/>
<dbReference type="Proteomes" id="UP000001353">
    <property type="component" value="Chromosome"/>
</dbReference>
<dbReference type="InterPro" id="IPR050555">
    <property type="entry name" value="Bact_Solute-Bind_Prot2"/>
</dbReference>
<evidence type="ECO:0000259" key="4">
    <source>
        <dbReference type="Pfam" id="PF13407"/>
    </source>
</evidence>